<feature type="compositionally biased region" description="Basic and acidic residues" evidence="1">
    <location>
        <begin position="1"/>
        <end position="18"/>
    </location>
</feature>
<comment type="caution">
    <text evidence="2">The sequence shown here is derived from an EMBL/GenBank/DDBJ whole genome shotgun (WGS) entry which is preliminary data.</text>
</comment>
<proteinExistence type="predicted"/>
<dbReference type="EMBL" id="PETV01000040">
    <property type="protein sequence ID" value="PIV47186.1"/>
    <property type="molecule type" value="Genomic_DNA"/>
</dbReference>
<organism evidence="2 3">
    <name type="scientific">bacterium (Candidatus Gribaldobacteria) CG02_land_8_20_14_3_00_41_15</name>
    <dbReference type="NCBI Taxonomy" id="2014270"/>
    <lineage>
        <taxon>Bacteria</taxon>
        <taxon>Candidatus Gribaldobacteria</taxon>
    </lineage>
</organism>
<protein>
    <submittedName>
        <fullName evidence="2">Uncharacterized protein</fullName>
    </submittedName>
</protein>
<dbReference type="Proteomes" id="UP000229030">
    <property type="component" value="Unassembled WGS sequence"/>
</dbReference>
<dbReference type="AlphaFoldDB" id="A0A2M7DE93"/>
<gene>
    <name evidence="2" type="ORF">COS21_01280</name>
</gene>
<sequence length="127" mass="14441">MPEDLNKDNFRESFEDSRPITPETNIDQGQVESKTLEKERALIEQRLGDYASQGKTAPAVKNDDKVKVLQEAEKVRDIKVEGRKIERLVGLAQKYSVAFAIEVAKKTDDACLLDLFHDELVKQKLKP</sequence>
<feature type="region of interest" description="Disordered" evidence="1">
    <location>
        <begin position="1"/>
        <end position="34"/>
    </location>
</feature>
<evidence type="ECO:0000256" key="1">
    <source>
        <dbReference type="SAM" id="MobiDB-lite"/>
    </source>
</evidence>
<accession>A0A2M7DE93</accession>
<evidence type="ECO:0000313" key="2">
    <source>
        <dbReference type="EMBL" id="PIV47186.1"/>
    </source>
</evidence>
<evidence type="ECO:0000313" key="3">
    <source>
        <dbReference type="Proteomes" id="UP000229030"/>
    </source>
</evidence>
<reference evidence="3" key="1">
    <citation type="submission" date="2017-09" db="EMBL/GenBank/DDBJ databases">
        <title>Depth-based differentiation of microbial function through sediment-hosted aquifers and enrichment of novel symbionts in the deep terrestrial subsurface.</title>
        <authorList>
            <person name="Probst A.J."/>
            <person name="Ladd B."/>
            <person name="Jarett J.K."/>
            <person name="Geller-Mcgrath D.E."/>
            <person name="Sieber C.M.K."/>
            <person name="Emerson J.B."/>
            <person name="Anantharaman K."/>
            <person name="Thomas B.C."/>
            <person name="Malmstrom R."/>
            <person name="Stieglmeier M."/>
            <person name="Klingl A."/>
            <person name="Woyke T."/>
            <person name="Ryan C.M."/>
            <person name="Banfield J.F."/>
        </authorList>
    </citation>
    <scope>NUCLEOTIDE SEQUENCE [LARGE SCALE GENOMIC DNA]</scope>
</reference>
<feature type="compositionally biased region" description="Polar residues" evidence="1">
    <location>
        <begin position="22"/>
        <end position="33"/>
    </location>
</feature>
<name>A0A2M7DE93_9BACT</name>